<reference evidence="1 2" key="1">
    <citation type="journal article" date="2019" name="Nat. Ecol. Evol.">
        <title>Megaphylogeny resolves global patterns of mushroom evolution.</title>
        <authorList>
            <person name="Varga T."/>
            <person name="Krizsan K."/>
            <person name="Foldi C."/>
            <person name="Dima B."/>
            <person name="Sanchez-Garcia M."/>
            <person name="Sanchez-Ramirez S."/>
            <person name="Szollosi G.J."/>
            <person name="Szarkandi J.G."/>
            <person name="Papp V."/>
            <person name="Albert L."/>
            <person name="Andreopoulos W."/>
            <person name="Angelini C."/>
            <person name="Antonin V."/>
            <person name="Barry K.W."/>
            <person name="Bougher N.L."/>
            <person name="Buchanan P."/>
            <person name="Buyck B."/>
            <person name="Bense V."/>
            <person name="Catcheside P."/>
            <person name="Chovatia M."/>
            <person name="Cooper J."/>
            <person name="Damon W."/>
            <person name="Desjardin D."/>
            <person name="Finy P."/>
            <person name="Geml J."/>
            <person name="Haridas S."/>
            <person name="Hughes K."/>
            <person name="Justo A."/>
            <person name="Karasinski D."/>
            <person name="Kautmanova I."/>
            <person name="Kiss B."/>
            <person name="Kocsube S."/>
            <person name="Kotiranta H."/>
            <person name="LaButti K.M."/>
            <person name="Lechner B.E."/>
            <person name="Liimatainen K."/>
            <person name="Lipzen A."/>
            <person name="Lukacs Z."/>
            <person name="Mihaltcheva S."/>
            <person name="Morgado L.N."/>
            <person name="Niskanen T."/>
            <person name="Noordeloos M.E."/>
            <person name="Ohm R.A."/>
            <person name="Ortiz-Santana B."/>
            <person name="Ovrebo C."/>
            <person name="Racz N."/>
            <person name="Riley R."/>
            <person name="Savchenko A."/>
            <person name="Shiryaev A."/>
            <person name="Soop K."/>
            <person name="Spirin V."/>
            <person name="Szebenyi C."/>
            <person name="Tomsovsky M."/>
            <person name="Tulloss R.E."/>
            <person name="Uehling J."/>
            <person name="Grigoriev I.V."/>
            <person name="Vagvolgyi C."/>
            <person name="Papp T."/>
            <person name="Martin F.M."/>
            <person name="Miettinen O."/>
            <person name="Hibbett D.S."/>
            <person name="Nagy L.G."/>
        </authorList>
    </citation>
    <scope>NUCLEOTIDE SEQUENCE [LARGE SCALE GENOMIC DNA]</scope>
    <source>
        <strain evidence="1 2">CBS 166.37</strain>
    </source>
</reference>
<keyword evidence="2" id="KW-1185">Reference proteome</keyword>
<sequence>MDSLSFDVKDLILSLIPTREELLPLAFASRSWYSLIVPRHTEYRKLHLSFAHPEVWAHLAERADLASNIREVRLGKWNPQAEKEIYSKTVVSVDCYEDGDVSQALRNMTNLLEFVWISPWLPFQATGKDPYAPIFQALQESRTLKKLSIHHEREPEDDEVPLSGQTIQPLYLKLASRASRFPLWSVANLTSLTLFGNWATPHSDAITSMLFLSLCLEELSIFVNEVDCPGFTSCHFPHLRKLYTVRIRKESIANISTANLDAPMLAFLAAHPTIEDLRWYPLLHDHYGLSSGMLPKLRRIESHHGFILALLSVATSGTRTLESLSKIFLRADTFEYLENVDPTSLRELEVSFCGDNRLLPRVAAMFPNITRLTVQGVHYSPIPDTFEEFIPFLASFTSLETLWDASMWEIFNWSKQADKDLLINKVARACPRLKELYYCDRLFTESLRIRLTLIRSAREDTVKYKLEQGAGGEE</sequence>
<proteinExistence type="predicted"/>
<dbReference type="STRING" id="68775.A0A5C3LTM3"/>
<gene>
    <name evidence="1" type="ORF">BDQ12DRAFT_687343</name>
</gene>
<dbReference type="EMBL" id="ML213616">
    <property type="protein sequence ID" value="TFK36142.1"/>
    <property type="molecule type" value="Genomic_DNA"/>
</dbReference>
<dbReference type="InterPro" id="IPR032675">
    <property type="entry name" value="LRR_dom_sf"/>
</dbReference>
<dbReference type="Gene3D" id="3.80.10.10">
    <property type="entry name" value="Ribonuclease Inhibitor"/>
    <property type="match status" value="1"/>
</dbReference>
<dbReference type="Proteomes" id="UP000308652">
    <property type="component" value="Unassembled WGS sequence"/>
</dbReference>
<evidence type="ECO:0000313" key="2">
    <source>
        <dbReference type="Proteomes" id="UP000308652"/>
    </source>
</evidence>
<dbReference type="AlphaFoldDB" id="A0A5C3LTM3"/>
<name>A0A5C3LTM3_9AGAR</name>
<dbReference type="SUPFAM" id="SSF52047">
    <property type="entry name" value="RNI-like"/>
    <property type="match status" value="1"/>
</dbReference>
<dbReference type="OrthoDB" id="3270296at2759"/>
<organism evidence="1 2">
    <name type="scientific">Crucibulum laeve</name>
    <dbReference type="NCBI Taxonomy" id="68775"/>
    <lineage>
        <taxon>Eukaryota</taxon>
        <taxon>Fungi</taxon>
        <taxon>Dikarya</taxon>
        <taxon>Basidiomycota</taxon>
        <taxon>Agaricomycotina</taxon>
        <taxon>Agaricomycetes</taxon>
        <taxon>Agaricomycetidae</taxon>
        <taxon>Agaricales</taxon>
        <taxon>Agaricineae</taxon>
        <taxon>Nidulariaceae</taxon>
        <taxon>Crucibulum</taxon>
    </lineage>
</organism>
<protein>
    <recommendedName>
        <fullName evidence="3">F-box domain-containing protein</fullName>
    </recommendedName>
</protein>
<evidence type="ECO:0008006" key="3">
    <source>
        <dbReference type="Google" id="ProtNLM"/>
    </source>
</evidence>
<evidence type="ECO:0000313" key="1">
    <source>
        <dbReference type="EMBL" id="TFK36142.1"/>
    </source>
</evidence>
<accession>A0A5C3LTM3</accession>